<reference evidence="3 6" key="2">
    <citation type="submission" date="2019-07" db="EMBL/GenBank/DDBJ databases">
        <title>Whole genome shotgun sequence of Myxococcus fulvus NBRC 100333.</title>
        <authorList>
            <person name="Hosoyama A."/>
            <person name="Uohara A."/>
            <person name="Ohji S."/>
            <person name="Ichikawa N."/>
        </authorList>
    </citation>
    <scope>NUCLEOTIDE SEQUENCE [LARGE SCALE GENOMIC DNA]</scope>
    <source>
        <strain evidence="3 6">NBRC 100333</strain>
    </source>
</reference>
<evidence type="ECO:0000256" key="2">
    <source>
        <dbReference type="SAM" id="SignalP"/>
    </source>
</evidence>
<gene>
    <name evidence="3" type="ORF">MFU01_02000</name>
    <name evidence="4" type="ORF">SAMN05443572_1011292</name>
</gene>
<accession>A0A511SV35</accession>
<dbReference type="AlphaFoldDB" id="A0A511SV35"/>
<organism evidence="3 6">
    <name type="scientific">Myxococcus fulvus</name>
    <dbReference type="NCBI Taxonomy" id="33"/>
    <lineage>
        <taxon>Bacteria</taxon>
        <taxon>Pseudomonadati</taxon>
        <taxon>Myxococcota</taxon>
        <taxon>Myxococcia</taxon>
        <taxon>Myxococcales</taxon>
        <taxon>Cystobacterineae</taxon>
        <taxon>Myxococcaceae</taxon>
        <taxon>Myxococcus</taxon>
    </lineage>
</organism>
<sequence length="226" mass="23666">MSRPTFLRASRVAAALCLSGLLAACGDDLEPTPGDELEPTDGTHISHVSNADGSITTTVNATDSSVWIGLDLDEGAQVPSDADALWDVSFNRYHIRSRGGVNGTGGVEVAVVSGQDFAALTQAPASGYAVDKDDGEDEGADPDTVFEANGAWYSYDVSTHKLTPRALVYVVRTDSGAFFKVKMESYYDDAGTPAMLKLRWSKLTSPTGGAAVDEAPSEGISPAASR</sequence>
<proteinExistence type="predicted"/>
<evidence type="ECO:0000313" key="3">
    <source>
        <dbReference type="EMBL" id="GEN05163.1"/>
    </source>
</evidence>
<dbReference type="PROSITE" id="PS51257">
    <property type="entry name" value="PROKAR_LIPOPROTEIN"/>
    <property type="match status" value="1"/>
</dbReference>
<comment type="caution">
    <text evidence="3">The sequence shown here is derived from an EMBL/GenBank/DDBJ whole genome shotgun (WGS) entry which is preliminary data.</text>
</comment>
<dbReference type="STRING" id="1334629.MFUL124B02_07370"/>
<feature type="signal peptide" evidence="2">
    <location>
        <begin position="1"/>
        <end position="24"/>
    </location>
</feature>
<dbReference type="EMBL" id="FOIB01000001">
    <property type="protein sequence ID" value="SET16278.1"/>
    <property type="molecule type" value="Genomic_DNA"/>
</dbReference>
<dbReference type="CDD" id="cd12105">
    <property type="entry name" value="HmuY"/>
    <property type="match status" value="1"/>
</dbReference>
<feature type="chain" id="PRO_5022931923" evidence="2">
    <location>
        <begin position="25"/>
        <end position="226"/>
    </location>
</feature>
<evidence type="ECO:0000256" key="1">
    <source>
        <dbReference type="SAM" id="MobiDB-lite"/>
    </source>
</evidence>
<name>A0A511SV35_MYXFU</name>
<dbReference type="InterPro" id="IPR025921">
    <property type="entry name" value="HmuY"/>
</dbReference>
<evidence type="ECO:0000313" key="6">
    <source>
        <dbReference type="Proteomes" id="UP000321514"/>
    </source>
</evidence>
<dbReference type="Pfam" id="PF14064">
    <property type="entry name" value="HmuY"/>
    <property type="match status" value="1"/>
</dbReference>
<keyword evidence="2" id="KW-0732">Signal</keyword>
<dbReference type="EMBL" id="BJXR01000006">
    <property type="protein sequence ID" value="GEN05163.1"/>
    <property type="molecule type" value="Genomic_DNA"/>
</dbReference>
<keyword evidence="5" id="KW-1185">Reference proteome</keyword>
<evidence type="ECO:0000313" key="4">
    <source>
        <dbReference type="EMBL" id="SET16278.1"/>
    </source>
</evidence>
<feature type="region of interest" description="Disordered" evidence="1">
    <location>
        <begin position="205"/>
        <end position="226"/>
    </location>
</feature>
<reference evidence="4 5" key="1">
    <citation type="submission" date="2016-10" db="EMBL/GenBank/DDBJ databases">
        <authorList>
            <person name="Varghese N."/>
            <person name="Submissions S."/>
        </authorList>
    </citation>
    <scope>NUCLEOTIDE SEQUENCE [LARGE SCALE GENOMIC DNA]</scope>
    <source>
        <strain evidence="4 5">DSM 16525</strain>
    </source>
</reference>
<evidence type="ECO:0000313" key="5">
    <source>
        <dbReference type="Proteomes" id="UP000183760"/>
    </source>
</evidence>
<dbReference type="OrthoDB" id="5510929at2"/>
<protein>
    <submittedName>
        <fullName evidence="4">HmuY protein</fullName>
    </submittedName>
</protein>
<dbReference type="RefSeq" id="WP_074949700.1">
    <property type="nucleotide sequence ID" value="NZ_BJXR01000006.1"/>
</dbReference>
<dbReference type="Proteomes" id="UP000183760">
    <property type="component" value="Unassembled WGS sequence"/>
</dbReference>
<dbReference type="Proteomes" id="UP000321514">
    <property type="component" value="Unassembled WGS sequence"/>
</dbReference>